<sequence>MKDQNHSANLQMAALRVRVKRLSLTIIQRLVEKITKASLDGATLEEPRQHCICWQPEPQTGTGLPGSRPDPIAVWGWAISWSCDRHCAERASRIHTVPSTQHRTRSVQKGMPTRSGHNSDLENSRFPRSSGNACRDPMCHAFTQSPFAGCDAAQQGHGRQHPDDLLPGAGHRQTAFRATCHWRIRSCRRRVSEAPAPTVRPRQ</sequence>
<accession>A0AB38BY32</accession>
<reference evidence="2 3" key="1">
    <citation type="submission" date="2016-10" db="EMBL/GenBank/DDBJ databases">
        <authorList>
            <person name="Varghese N."/>
            <person name="Submissions S."/>
        </authorList>
    </citation>
    <scope>NUCLEOTIDE SEQUENCE [LARGE SCALE GENOMIC DNA]</scope>
    <source>
        <strain evidence="2 3">BS0292</strain>
    </source>
</reference>
<feature type="region of interest" description="Disordered" evidence="1">
    <location>
        <begin position="98"/>
        <end position="129"/>
    </location>
</feature>
<organism evidence="2 3">
    <name type="scientific">Pseudomonas syringae</name>
    <dbReference type="NCBI Taxonomy" id="317"/>
    <lineage>
        <taxon>Bacteria</taxon>
        <taxon>Pseudomonadati</taxon>
        <taxon>Pseudomonadota</taxon>
        <taxon>Gammaproteobacteria</taxon>
        <taxon>Pseudomonadales</taxon>
        <taxon>Pseudomonadaceae</taxon>
        <taxon>Pseudomonas</taxon>
    </lineage>
</organism>
<proteinExistence type="predicted"/>
<feature type="region of interest" description="Disordered" evidence="1">
    <location>
        <begin position="151"/>
        <end position="170"/>
    </location>
</feature>
<comment type="caution">
    <text evidence="2">The sequence shown here is derived from an EMBL/GenBank/DDBJ whole genome shotgun (WGS) entry which is preliminary data.</text>
</comment>
<dbReference type="EMBL" id="FOVV01000015">
    <property type="protein sequence ID" value="SFO37611.1"/>
    <property type="molecule type" value="Genomic_DNA"/>
</dbReference>
<protein>
    <submittedName>
        <fullName evidence="2">Uncharacterized protein</fullName>
    </submittedName>
</protein>
<dbReference type="Proteomes" id="UP000183083">
    <property type="component" value="Unassembled WGS sequence"/>
</dbReference>
<name>A0AB38BY32_PSESX</name>
<gene>
    <name evidence="2" type="ORF">SAMN05444065_1152</name>
</gene>
<evidence type="ECO:0000313" key="3">
    <source>
        <dbReference type="Proteomes" id="UP000183083"/>
    </source>
</evidence>
<dbReference type="AlphaFoldDB" id="A0AB38BY32"/>
<evidence type="ECO:0000256" key="1">
    <source>
        <dbReference type="SAM" id="MobiDB-lite"/>
    </source>
</evidence>
<evidence type="ECO:0000313" key="2">
    <source>
        <dbReference type="EMBL" id="SFO37611.1"/>
    </source>
</evidence>